<name>R4X8U4_TAPDE</name>
<evidence type="ECO:0000313" key="13">
    <source>
        <dbReference type="Proteomes" id="UP000013776"/>
    </source>
</evidence>
<dbReference type="STRING" id="1097556.R4X8U4"/>
<feature type="transmembrane region" description="Helical" evidence="11">
    <location>
        <begin position="89"/>
        <end position="111"/>
    </location>
</feature>
<sequence length="155" mass="17197">MLRTLASARIAAPRRLAHTISTPTLINLDRRWESMSPEEQADLQSQLAKRQEGPWAELTPEEKKAAYFVAFGEHGPRANVHPKGFQTRVVIGTVIGLLGSSALFYGIRMLAQPPPKTMTREYQEAMNELAISEKVEPISGVASEDYKGKGYVQSE</sequence>
<keyword evidence="13" id="KW-1185">Reference proteome</keyword>
<evidence type="ECO:0000256" key="11">
    <source>
        <dbReference type="SAM" id="Phobius"/>
    </source>
</evidence>
<reference evidence="12 13" key="1">
    <citation type="journal article" date="2013" name="MBio">
        <title>Genome sequencing of the plant pathogen Taphrina deformans, the causal agent of peach leaf curl.</title>
        <authorList>
            <person name="Cisse O.H."/>
            <person name="Almeida J.M.G.C.F."/>
            <person name="Fonseca A."/>
            <person name="Kumar A.A."/>
            <person name="Salojaervi J."/>
            <person name="Overmyer K."/>
            <person name="Hauser P.M."/>
            <person name="Pagni M."/>
        </authorList>
    </citation>
    <scope>NUCLEOTIDE SEQUENCE [LARGE SCALE GENOMIC DNA]</scope>
    <source>
        <strain evidence="13">PYCC 5710 / ATCC 11124 / CBS 356.35 / IMI 108563 / JCM 9778 / NBRC 8474</strain>
    </source>
</reference>
<evidence type="ECO:0000256" key="3">
    <source>
        <dbReference type="ARBA" id="ARBA00008135"/>
    </source>
</evidence>
<dbReference type="CDD" id="cd00922">
    <property type="entry name" value="Cyt_c_Oxidase_IV"/>
    <property type="match status" value="1"/>
</dbReference>
<evidence type="ECO:0000313" key="12">
    <source>
        <dbReference type="EMBL" id="CCG80537.1"/>
    </source>
</evidence>
<comment type="caution">
    <text evidence="12">The sequence shown here is derived from an EMBL/GenBank/DDBJ whole genome shotgun (WGS) entry which is preliminary data.</text>
</comment>
<accession>R4X8U4</accession>
<dbReference type="PANTHER" id="PTHR10707:SF10">
    <property type="entry name" value="CYTOCHROME C OXIDASE SUBUNIT 4"/>
    <property type="match status" value="1"/>
</dbReference>
<evidence type="ECO:0000256" key="8">
    <source>
        <dbReference type="ARBA" id="ARBA00023002"/>
    </source>
</evidence>
<gene>
    <name evidence="12" type="ORF">TAPDE_000042</name>
</gene>
<evidence type="ECO:0000256" key="5">
    <source>
        <dbReference type="ARBA" id="ARBA00022792"/>
    </source>
</evidence>
<dbReference type="InterPro" id="IPR036639">
    <property type="entry name" value="Cyt_c_oxidase_su4_sf"/>
</dbReference>
<proteinExistence type="inferred from homology"/>
<dbReference type="SUPFAM" id="SSF81406">
    <property type="entry name" value="Mitochondrial cytochrome c oxidase subunit IV"/>
    <property type="match status" value="1"/>
</dbReference>
<protein>
    <submittedName>
        <fullName evidence="12">Cytochrome c oxidase polypeptide 5, mitochondrial</fullName>
    </submittedName>
</protein>
<comment type="similarity">
    <text evidence="3">Belongs to the cytochrome c oxidase IV family.</text>
</comment>
<dbReference type="VEuPathDB" id="FungiDB:TAPDE_000042"/>
<evidence type="ECO:0000256" key="9">
    <source>
        <dbReference type="ARBA" id="ARBA00023128"/>
    </source>
</evidence>
<keyword evidence="6" id="KW-0809">Transit peptide</keyword>
<keyword evidence="4 11" id="KW-0812">Transmembrane</keyword>
<dbReference type="AlphaFoldDB" id="R4X8U4"/>
<keyword evidence="10 11" id="KW-0472">Membrane</keyword>
<comment type="pathway">
    <text evidence="2">Energy metabolism; oxidative phosphorylation.</text>
</comment>
<dbReference type="GO" id="GO:0005743">
    <property type="term" value="C:mitochondrial inner membrane"/>
    <property type="evidence" value="ECO:0007669"/>
    <property type="project" value="UniProtKB-SubCell"/>
</dbReference>
<keyword evidence="5" id="KW-0999">Mitochondrion inner membrane</keyword>
<dbReference type="EMBL" id="CAHR02000002">
    <property type="protein sequence ID" value="CCG80537.1"/>
    <property type="molecule type" value="Genomic_DNA"/>
</dbReference>
<evidence type="ECO:0000256" key="2">
    <source>
        <dbReference type="ARBA" id="ARBA00004673"/>
    </source>
</evidence>
<dbReference type="Proteomes" id="UP000013776">
    <property type="component" value="Unassembled WGS sequence"/>
</dbReference>
<dbReference type="OrthoDB" id="186013at2759"/>
<organism evidence="12 13">
    <name type="scientific">Taphrina deformans (strain PYCC 5710 / ATCC 11124 / CBS 356.35 / IMI 108563 / JCM 9778 / NBRC 8474)</name>
    <name type="common">Peach leaf curl fungus</name>
    <name type="synonym">Lalaria deformans</name>
    <dbReference type="NCBI Taxonomy" id="1097556"/>
    <lineage>
        <taxon>Eukaryota</taxon>
        <taxon>Fungi</taxon>
        <taxon>Dikarya</taxon>
        <taxon>Ascomycota</taxon>
        <taxon>Taphrinomycotina</taxon>
        <taxon>Taphrinomycetes</taxon>
        <taxon>Taphrinales</taxon>
        <taxon>Taphrinaceae</taxon>
        <taxon>Taphrina</taxon>
    </lineage>
</organism>
<dbReference type="eggNOG" id="KOG4075">
    <property type="taxonomic scope" value="Eukaryota"/>
</dbReference>
<evidence type="ECO:0000256" key="1">
    <source>
        <dbReference type="ARBA" id="ARBA00004434"/>
    </source>
</evidence>
<evidence type="ECO:0000256" key="4">
    <source>
        <dbReference type="ARBA" id="ARBA00022692"/>
    </source>
</evidence>
<comment type="subcellular location">
    <subcellularLocation>
        <location evidence="1">Mitochondrion inner membrane</location>
        <topology evidence="1">Single-pass membrane protein</topology>
    </subcellularLocation>
</comment>
<dbReference type="GO" id="GO:0016491">
    <property type="term" value="F:oxidoreductase activity"/>
    <property type="evidence" value="ECO:0007669"/>
    <property type="project" value="UniProtKB-KW"/>
</dbReference>
<dbReference type="FunFam" id="1.10.442.10:FF:000002">
    <property type="entry name" value="Cytochrome c oxidase subunit V"/>
    <property type="match status" value="1"/>
</dbReference>
<evidence type="ECO:0000256" key="7">
    <source>
        <dbReference type="ARBA" id="ARBA00022989"/>
    </source>
</evidence>
<dbReference type="GO" id="GO:0045277">
    <property type="term" value="C:respiratory chain complex IV"/>
    <property type="evidence" value="ECO:0007669"/>
    <property type="project" value="InterPro"/>
</dbReference>
<dbReference type="GO" id="GO:0006123">
    <property type="term" value="P:mitochondrial electron transport, cytochrome c to oxygen"/>
    <property type="evidence" value="ECO:0007669"/>
    <property type="project" value="InterPro"/>
</dbReference>
<dbReference type="PANTHER" id="PTHR10707">
    <property type="entry name" value="CYTOCHROME C OXIDASE SUBUNIT IV"/>
    <property type="match status" value="1"/>
</dbReference>
<keyword evidence="9" id="KW-0496">Mitochondrion</keyword>
<keyword evidence="8" id="KW-0560">Oxidoreductase</keyword>
<evidence type="ECO:0000256" key="10">
    <source>
        <dbReference type="ARBA" id="ARBA00023136"/>
    </source>
</evidence>
<dbReference type="Pfam" id="PF02936">
    <property type="entry name" value="COX4"/>
    <property type="match status" value="1"/>
</dbReference>
<keyword evidence="7 11" id="KW-1133">Transmembrane helix</keyword>
<dbReference type="InterPro" id="IPR004203">
    <property type="entry name" value="Cyt_c_oxidase_su4_fam"/>
</dbReference>
<dbReference type="Gene3D" id="1.10.442.10">
    <property type="entry name" value="Cytochrome c oxidase subunit IV"/>
    <property type="match status" value="1"/>
</dbReference>
<evidence type="ECO:0000256" key="6">
    <source>
        <dbReference type="ARBA" id="ARBA00022946"/>
    </source>
</evidence>